<sequence>MVGWKYLKQRLQKHPYVAKVVRAKKVICICEAVIKLNRKFDKDYINRHANNPGCKRKDEQRSILCFFAKSITDKDVVDDVNSDDDWDNWESEVEDTMNDDDIITIDEAEDEISEKDDNIIINPTYINQVSNKRKGCLGLCSDLIIKYVDRIPASYSGAHQVEKIYAESQWRVDKDCVAITLVDKAIHGVFNEKPVFEGLCEVIVQAIIRKDNNKGKQNIKYNEEFTNFFIILESFSTQALDIFCQNLEGCIIQNICKLRANNKDTLTNPTFSFENIAKFKRLIDILNYQGPIAAMSDNTKLKPALCYHSGLGCIIRLTLSIEETKINDYKDIPIVINDIKMKKVIAKDVLLLPNFPPVVIALITNTGSDSQSTVTNFHQELLIQMASRLNLSILSIGLDGHIVKFKAQIAIQRYQTNKRLIFQNNKFGINLSCPVFPNVEPVVCIQDPKHIKKTSRNAIMSGARLLTFGNSTVWFEQLLKLSNFPNLVMYHHDVIKLNRQDDGAAYRVFCLENLQNCYNVIKEDMRRIFIYLFIMGELIDSYLNRKITPLEKIKMSMTAFFFLQLWKKHVANMGIHNIISNITPRILFKLPIFTVDAWIRGV</sequence>
<gene>
    <name evidence="1" type="ORF">RCL2_002674400</name>
</gene>
<dbReference type="Proteomes" id="UP000615446">
    <property type="component" value="Unassembled WGS sequence"/>
</dbReference>
<dbReference type="EMBL" id="BLAL01000285">
    <property type="protein sequence ID" value="GET00275.1"/>
    <property type="molecule type" value="Genomic_DNA"/>
</dbReference>
<protein>
    <submittedName>
        <fullName evidence="1">Uncharacterized protein</fullName>
    </submittedName>
</protein>
<dbReference type="OrthoDB" id="2433636at2759"/>
<reference evidence="1" key="1">
    <citation type="submission" date="2019-10" db="EMBL/GenBank/DDBJ databases">
        <title>Conservation and host-specific expression of non-tandemly repeated heterogenous ribosome RNA gene in arbuscular mycorrhizal fungi.</title>
        <authorList>
            <person name="Maeda T."/>
            <person name="Kobayashi Y."/>
            <person name="Nakagawa T."/>
            <person name="Ezawa T."/>
            <person name="Yamaguchi K."/>
            <person name="Bino T."/>
            <person name="Nishimoto Y."/>
            <person name="Shigenobu S."/>
            <person name="Kawaguchi M."/>
        </authorList>
    </citation>
    <scope>NUCLEOTIDE SEQUENCE</scope>
    <source>
        <strain evidence="1">HR1</strain>
    </source>
</reference>
<organism evidence="1 2">
    <name type="scientific">Rhizophagus clarus</name>
    <dbReference type="NCBI Taxonomy" id="94130"/>
    <lineage>
        <taxon>Eukaryota</taxon>
        <taxon>Fungi</taxon>
        <taxon>Fungi incertae sedis</taxon>
        <taxon>Mucoromycota</taxon>
        <taxon>Glomeromycotina</taxon>
        <taxon>Glomeromycetes</taxon>
        <taxon>Glomerales</taxon>
        <taxon>Glomeraceae</taxon>
        <taxon>Rhizophagus</taxon>
    </lineage>
</organism>
<name>A0A8H3MC65_9GLOM</name>
<accession>A0A8H3MC65</accession>
<comment type="caution">
    <text evidence="1">The sequence shown here is derived from an EMBL/GenBank/DDBJ whole genome shotgun (WGS) entry which is preliminary data.</text>
</comment>
<evidence type="ECO:0000313" key="2">
    <source>
        <dbReference type="Proteomes" id="UP000615446"/>
    </source>
</evidence>
<evidence type="ECO:0000313" key="1">
    <source>
        <dbReference type="EMBL" id="GET00275.1"/>
    </source>
</evidence>
<proteinExistence type="predicted"/>
<dbReference type="AlphaFoldDB" id="A0A8H3MC65"/>